<dbReference type="AlphaFoldDB" id="A0ABD0W870"/>
<dbReference type="PANTHER" id="PTHR37604:SF1">
    <property type="entry name" value="TRANSCRIPTION INITIATION FACTOR TFIID SUBUNIT"/>
    <property type="match status" value="1"/>
</dbReference>
<proteinExistence type="predicted"/>
<dbReference type="Proteomes" id="UP001552299">
    <property type="component" value="Unassembled WGS sequence"/>
</dbReference>
<gene>
    <name evidence="1" type="ORF">M5K25_002364</name>
</gene>
<protein>
    <submittedName>
        <fullName evidence="1">Uncharacterized protein</fullName>
    </submittedName>
</protein>
<accession>A0ABD0W870</accession>
<keyword evidence="2" id="KW-1185">Reference proteome</keyword>
<organism evidence="1 2">
    <name type="scientific">Dendrobium thyrsiflorum</name>
    <name type="common">Pinecone-like raceme dendrobium</name>
    <name type="synonym">Orchid</name>
    <dbReference type="NCBI Taxonomy" id="117978"/>
    <lineage>
        <taxon>Eukaryota</taxon>
        <taxon>Viridiplantae</taxon>
        <taxon>Streptophyta</taxon>
        <taxon>Embryophyta</taxon>
        <taxon>Tracheophyta</taxon>
        <taxon>Spermatophyta</taxon>
        <taxon>Magnoliopsida</taxon>
        <taxon>Liliopsida</taxon>
        <taxon>Asparagales</taxon>
        <taxon>Orchidaceae</taxon>
        <taxon>Epidendroideae</taxon>
        <taxon>Malaxideae</taxon>
        <taxon>Dendrobiinae</taxon>
        <taxon>Dendrobium</taxon>
    </lineage>
</organism>
<reference evidence="1 2" key="1">
    <citation type="journal article" date="2024" name="Plant Biotechnol. J.">
        <title>Dendrobium thyrsiflorum genome and its molecular insights into genes involved in important horticultural traits.</title>
        <authorList>
            <person name="Chen B."/>
            <person name="Wang J.Y."/>
            <person name="Zheng P.J."/>
            <person name="Li K.L."/>
            <person name="Liang Y.M."/>
            <person name="Chen X.F."/>
            <person name="Zhang C."/>
            <person name="Zhao X."/>
            <person name="He X."/>
            <person name="Zhang G.Q."/>
            <person name="Liu Z.J."/>
            <person name="Xu Q."/>
        </authorList>
    </citation>
    <scope>NUCLEOTIDE SEQUENCE [LARGE SCALE GENOMIC DNA]</scope>
    <source>
        <strain evidence="1">GZMU011</strain>
    </source>
</reference>
<evidence type="ECO:0000313" key="1">
    <source>
        <dbReference type="EMBL" id="KAL0928123.1"/>
    </source>
</evidence>
<evidence type="ECO:0000313" key="2">
    <source>
        <dbReference type="Proteomes" id="UP001552299"/>
    </source>
</evidence>
<comment type="caution">
    <text evidence="1">The sequence shown here is derived from an EMBL/GenBank/DDBJ whole genome shotgun (WGS) entry which is preliminary data.</text>
</comment>
<sequence length="295" mass="33772">MVTRPALLNRHSKLFVNSRHLNKILSYKLNKQLQRQMHPQMNMLHPQNIAFQQQQQQQQQQWDKLRRQQVSTPRSMMIMDKDQPMADVKIENIMEGPIDTNTFNALSKQQMQLRQQQMAMANHPTQSGQHFKQLQSIQIPQLQAQLAQNAFTMRTAPVKVEAFHELMGGDSTLKHEPDQNKLTSPPNYALCNFDLHIHCADASPNSTALRHSFYPECFFQFLPYLPRDSPRCCNATTFAAKISTALSTTVASAGMTSTPTVLLSCMFSMLMAAFNTRQDVNALQQVWVEEKKLVL</sequence>
<dbReference type="EMBL" id="JANQDX010000002">
    <property type="protein sequence ID" value="KAL0928123.1"/>
    <property type="molecule type" value="Genomic_DNA"/>
</dbReference>
<dbReference type="PANTHER" id="PTHR37604">
    <property type="entry name" value="TRANSCRIPTION INITIATION FACTOR TFIID SUBUNIT"/>
    <property type="match status" value="1"/>
</dbReference>
<name>A0ABD0W870_DENTH</name>